<dbReference type="SUPFAM" id="SSF53300">
    <property type="entry name" value="vWA-like"/>
    <property type="match status" value="1"/>
</dbReference>
<dbReference type="HOGENOM" id="CLU_279449_0_0_1"/>
<dbReference type="InterPro" id="IPR036465">
    <property type="entry name" value="vWFA_dom_sf"/>
</dbReference>
<sequence>MVAGGLGEGGEASGSSSGIRSSTVSQSPSQVDGHFCKLQMKAYAKIGVVKPPPPAERLSIPVMVTRSSDRLRFPEERSDQLGDEEVIAPVKPNLTYMSQGNKKLVSDWVDQSQAMRGITTLVSVLETAASTLSARESNEKMPRDGYIIVISNGNEHSIGSLLSWRLRCVHAFGFCDANNSSTMRAIASNRDSTYGVLDDGGGITRAFVGSMDSIISSAVEPIEVKLECNEKVRLSAIDAPRITYLISYDKKMGFVWGNARAAAATNFIVYVTNLPDGNVHDHSALRSLLSVEVKRRADGASLEKIIVVSVEQGTKGSKEVAAEMVRSEAVRIVAGVAVEGKCCEVFHNAADDLRRRWTDLINESDYGKEAHGHPLISDLSAQMQDMETRLHNNYLWLEYLHSWWSHQWWQLPLQPRFMEKHQPEEAADYMDDPLVQLRIVLAKADAVPEEVRQPAGDLLPVLIHVKAPVAGLAKKKRAPVDMVAVLDISSYEARETRLDLLNTAMGYVMERLSHYDRLALIPSSAASQPPAAATASPLGVLHNMDELMRSKYTDLLSSVLVTSTDNDLPHQTSRWRLQLIKQYMGRRPPVAETVSGSNTNTPTLSESLAHAYKILDERPSDDKNRYPGIVIVISDRDKFSDDEQQRLKALITFNYNTSVDIFGFCRVNLDEDTARLMHQVASKSNGIYAIVDEYDNDHRNQITEAFMDCINKITSVIVDDVRVSIRCTSKTTLRAIESGRFRSSIDHGSNSGSILVGPLYAGAEKRFMAYVDNVDHHSGASKLFTVEAMCQHIMHPSCRRDKGDDARVVICKPNEATVESTEVVKEIVRIKAVKIASAITDPKTKKEDVLDDLQGLRKSLIREGLSRPDEDDVRLRLRPEGFALQSAAIIGDQSIASMLQWLSFQKLSEQPPMAPTMSSSEPSTSAAADLGQDGRTRSIQNLLARRPRYVSPTLGRASRS</sequence>
<reference evidence="2" key="2">
    <citation type="submission" date="2013-04" db="UniProtKB">
        <authorList>
            <consortium name="EnsemblPlants"/>
        </authorList>
    </citation>
    <scope>IDENTIFICATION</scope>
</reference>
<keyword evidence="3" id="KW-1185">Reference proteome</keyword>
<feature type="compositionally biased region" description="Low complexity" evidence="1">
    <location>
        <begin position="13"/>
        <end position="27"/>
    </location>
</feature>
<proteinExistence type="predicted"/>
<feature type="region of interest" description="Disordered" evidence="1">
    <location>
        <begin position="1"/>
        <end position="30"/>
    </location>
</feature>
<dbReference type="AlphaFoldDB" id="J3MI92"/>
<evidence type="ECO:0000313" key="2">
    <source>
        <dbReference type="EnsemblPlants" id="OB07G11240.1"/>
    </source>
</evidence>
<dbReference type="PANTHER" id="PTHR10579:SF112">
    <property type="entry name" value="OS04G0198300 PROTEIN"/>
    <property type="match status" value="1"/>
</dbReference>
<protein>
    <recommendedName>
        <fullName evidence="4">VWFA domain-containing protein</fullName>
    </recommendedName>
</protein>
<reference evidence="2" key="1">
    <citation type="journal article" date="2013" name="Nat. Commun.">
        <title>Whole-genome sequencing of Oryza brachyantha reveals mechanisms underlying Oryza genome evolution.</title>
        <authorList>
            <person name="Chen J."/>
            <person name="Huang Q."/>
            <person name="Gao D."/>
            <person name="Wang J."/>
            <person name="Lang Y."/>
            <person name="Liu T."/>
            <person name="Li B."/>
            <person name="Bai Z."/>
            <person name="Luis Goicoechea J."/>
            <person name="Liang C."/>
            <person name="Chen C."/>
            <person name="Zhang W."/>
            <person name="Sun S."/>
            <person name="Liao Y."/>
            <person name="Zhang X."/>
            <person name="Yang L."/>
            <person name="Song C."/>
            <person name="Wang M."/>
            <person name="Shi J."/>
            <person name="Liu G."/>
            <person name="Liu J."/>
            <person name="Zhou H."/>
            <person name="Zhou W."/>
            <person name="Yu Q."/>
            <person name="An N."/>
            <person name="Chen Y."/>
            <person name="Cai Q."/>
            <person name="Wang B."/>
            <person name="Liu B."/>
            <person name="Min J."/>
            <person name="Huang Y."/>
            <person name="Wu H."/>
            <person name="Li Z."/>
            <person name="Zhang Y."/>
            <person name="Yin Y."/>
            <person name="Song W."/>
            <person name="Jiang J."/>
            <person name="Jackson S.A."/>
            <person name="Wing R.A."/>
            <person name="Wang J."/>
            <person name="Chen M."/>
        </authorList>
    </citation>
    <scope>NUCLEOTIDE SEQUENCE [LARGE SCALE GENOMIC DNA]</scope>
    <source>
        <strain evidence="2">cv. IRGC 101232</strain>
    </source>
</reference>
<feature type="region of interest" description="Disordered" evidence="1">
    <location>
        <begin position="910"/>
        <end position="960"/>
    </location>
</feature>
<evidence type="ECO:0008006" key="4">
    <source>
        <dbReference type="Google" id="ProtNLM"/>
    </source>
</evidence>
<dbReference type="EnsemblPlants" id="OB07G11240.1">
    <property type="protein sequence ID" value="OB07G11240.1"/>
    <property type="gene ID" value="OB07G11240"/>
</dbReference>
<dbReference type="Proteomes" id="UP000006038">
    <property type="component" value="Chromosome 7"/>
</dbReference>
<name>J3MI92_ORYBR</name>
<gene>
    <name evidence="2" type="primary">LOC102721180</name>
</gene>
<dbReference type="Gene3D" id="3.40.50.410">
    <property type="entry name" value="von Willebrand factor, type A domain"/>
    <property type="match status" value="2"/>
</dbReference>
<evidence type="ECO:0000256" key="1">
    <source>
        <dbReference type="SAM" id="MobiDB-lite"/>
    </source>
</evidence>
<feature type="compositionally biased region" description="Polar residues" evidence="1">
    <location>
        <begin position="916"/>
        <end position="926"/>
    </location>
</feature>
<dbReference type="PANTHER" id="PTHR10579">
    <property type="entry name" value="CALCIUM-ACTIVATED CHLORIDE CHANNEL REGULATOR"/>
    <property type="match status" value="1"/>
</dbReference>
<dbReference type="OMA" id="FCDANNS"/>
<feature type="compositionally biased region" description="Gly residues" evidence="1">
    <location>
        <begin position="1"/>
        <end position="12"/>
    </location>
</feature>
<dbReference type="Gramene" id="OB07G11240.1">
    <property type="protein sequence ID" value="OB07G11240.1"/>
    <property type="gene ID" value="OB07G11240"/>
</dbReference>
<organism evidence="2">
    <name type="scientific">Oryza brachyantha</name>
    <name type="common">malo sina</name>
    <dbReference type="NCBI Taxonomy" id="4533"/>
    <lineage>
        <taxon>Eukaryota</taxon>
        <taxon>Viridiplantae</taxon>
        <taxon>Streptophyta</taxon>
        <taxon>Embryophyta</taxon>
        <taxon>Tracheophyta</taxon>
        <taxon>Spermatophyta</taxon>
        <taxon>Magnoliopsida</taxon>
        <taxon>Liliopsida</taxon>
        <taxon>Poales</taxon>
        <taxon>Poaceae</taxon>
        <taxon>BOP clade</taxon>
        <taxon>Oryzoideae</taxon>
        <taxon>Oryzeae</taxon>
        <taxon>Oryzinae</taxon>
        <taxon>Oryza</taxon>
    </lineage>
</organism>
<accession>J3MI92</accession>
<dbReference type="InterPro" id="IPR051266">
    <property type="entry name" value="CLCR"/>
</dbReference>
<evidence type="ECO:0000313" key="3">
    <source>
        <dbReference type="Proteomes" id="UP000006038"/>
    </source>
</evidence>